<comment type="caution">
    <text evidence="2">The sequence shown here is derived from an EMBL/GenBank/DDBJ whole genome shotgun (WGS) entry which is preliminary data.</text>
</comment>
<sequence length="99" mass="11422">MWVLFSRWKCIFGQASYMNVSFCPSNGNNDFSGGEQFHSLQTSSNSRLVTDGNMHLGHDMCCVLRSLRNERHFFINQLIFGFGYTVARYALGVFTQIFY</sequence>
<name>A0A9Q1R6H7_9SOLA</name>
<evidence type="ECO:0000313" key="3">
    <source>
        <dbReference type="Proteomes" id="UP001152561"/>
    </source>
</evidence>
<dbReference type="AlphaFoldDB" id="A0A9Q1R6H7"/>
<keyword evidence="3" id="KW-1185">Reference proteome</keyword>
<dbReference type="EMBL" id="JAJAGQ010000014">
    <property type="protein sequence ID" value="KAJ8543062.1"/>
    <property type="molecule type" value="Genomic_DNA"/>
</dbReference>
<organism evidence="2 3">
    <name type="scientific">Anisodus acutangulus</name>
    <dbReference type="NCBI Taxonomy" id="402998"/>
    <lineage>
        <taxon>Eukaryota</taxon>
        <taxon>Viridiplantae</taxon>
        <taxon>Streptophyta</taxon>
        <taxon>Embryophyta</taxon>
        <taxon>Tracheophyta</taxon>
        <taxon>Spermatophyta</taxon>
        <taxon>Magnoliopsida</taxon>
        <taxon>eudicotyledons</taxon>
        <taxon>Gunneridae</taxon>
        <taxon>Pentapetalae</taxon>
        <taxon>asterids</taxon>
        <taxon>lamiids</taxon>
        <taxon>Solanales</taxon>
        <taxon>Solanaceae</taxon>
        <taxon>Solanoideae</taxon>
        <taxon>Hyoscyameae</taxon>
        <taxon>Anisodus</taxon>
    </lineage>
</organism>
<proteinExistence type="predicted"/>
<reference evidence="3" key="1">
    <citation type="journal article" date="2023" name="Proc. Natl. Acad. Sci. U.S.A.">
        <title>Genomic and structural basis for evolution of tropane alkaloid biosynthesis.</title>
        <authorList>
            <person name="Wanga Y.-J."/>
            <person name="Taina T."/>
            <person name="Yua J.-Y."/>
            <person name="Lia J."/>
            <person name="Xua B."/>
            <person name="Chenc J."/>
            <person name="D'Auriad J.C."/>
            <person name="Huanga J.-P."/>
            <person name="Huanga S.-X."/>
        </authorList>
    </citation>
    <scope>NUCLEOTIDE SEQUENCE [LARGE SCALE GENOMIC DNA]</scope>
    <source>
        <strain evidence="3">cv. KIB-2019</strain>
    </source>
</reference>
<protein>
    <submittedName>
        <fullName evidence="2">Uncharacterized protein</fullName>
    </submittedName>
</protein>
<accession>A0A9Q1R6H7</accession>
<dbReference type="Proteomes" id="UP001152561">
    <property type="component" value="Unassembled WGS sequence"/>
</dbReference>
<evidence type="ECO:0000313" key="2">
    <source>
        <dbReference type="EMBL" id="KAJ8543062.1"/>
    </source>
</evidence>
<gene>
    <name evidence="2" type="ORF">K7X08_005585</name>
</gene>
<keyword evidence="1" id="KW-0472">Membrane</keyword>
<keyword evidence="1" id="KW-0812">Transmembrane</keyword>
<feature type="transmembrane region" description="Helical" evidence="1">
    <location>
        <begin position="73"/>
        <end position="91"/>
    </location>
</feature>
<evidence type="ECO:0000256" key="1">
    <source>
        <dbReference type="SAM" id="Phobius"/>
    </source>
</evidence>
<keyword evidence="1" id="KW-1133">Transmembrane helix</keyword>